<dbReference type="EMBL" id="JBHUOM010000010">
    <property type="protein sequence ID" value="MFD2935027.1"/>
    <property type="molecule type" value="Genomic_DNA"/>
</dbReference>
<sequence length="206" mass="23198">MNKELINLSDTARIYRYHKTLIDRYGAGTTRALGWPKIEGQSARFETLSQIGDLSGHSVLDAGCGHADLYPFLKKRFSSLTYHGCEQIPEMLHVATQRYKRETNVVLFQGDFLDSAMPVTDFVLASGSLTYRHSDDKFVYDAIKILFTNCRIALGFNLLSGGVEASTLLRAYAPDDILNFCRTLSTTVQLQVGYWPDDFTIFVYKG</sequence>
<evidence type="ECO:0000259" key="1">
    <source>
        <dbReference type="Pfam" id="PF13649"/>
    </source>
</evidence>
<proteinExistence type="predicted"/>
<dbReference type="EC" id="2.1.1.-" evidence="2"/>
<dbReference type="CDD" id="cd02440">
    <property type="entry name" value="AdoMet_MTases"/>
    <property type="match status" value="1"/>
</dbReference>
<dbReference type="Pfam" id="PF13649">
    <property type="entry name" value="Methyltransf_25"/>
    <property type="match status" value="1"/>
</dbReference>
<protein>
    <submittedName>
        <fullName evidence="2">Class I SAM-dependent methyltransferase</fullName>
        <ecNumber evidence="2">2.1.1.-</ecNumber>
    </submittedName>
</protein>
<dbReference type="InterPro" id="IPR041698">
    <property type="entry name" value="Methyltransf_25"/>
</dbReference>
<feature type="domain" description="Methyltransferase" evidence="1">
    <location>
        <begin position="59"/>
        <end position="136"/>
    </location>
</feature>
<dbReference type="InterPro" id="IPR029063">
    <property type="entry name" value="SAM-dependent_MTases_sf"/>
</dbReference>
<dbReference type="GO" id="GO:0032259">
    <property type="term" value="P:methylation"/>
    <property type="evidence" value="ECO:0007669"/>
    <property type="project" value="UniProtKB-KW"/>
</dbReference>
<evidence type="ECO:0000313" key="3">
    <source>
        <dbReference type="Proteomes" id="UP001597512"/>
    </source>
</evidence>
<dbReference type="SUPFAM" id="SSF53335">
    <property type="entry name" value="S-adenosyl-L-methionine-dependent methyltransferases"/>
    <property type="match status" value="1"/>
</dbReference>
<gene>
    <name evidence="2" type="ORF">ACFS25_14630</name>
</gene>
<evidence type="ECO:0000313" key="2">
    <source>
        <dbReference type="EMBL" id="MFD2935027.1"/>
    </source>
</evidence>
<comment type="caution">
    <text evidence="2">The sequence shown here is derived from an EMBL/GenBank/DDBJ whole genome shotgun (WGS) entry which is preliminary data.</text>
</comment>
<keyword evidence="2" id="KW-0489">Methyltransferase</keyword>
<dbReference type="Gene3D" id="3.40.50.150">
    <property type="entry name" value="Vaccinia Virus protein VP39"/>
    <property type="match status" value="1"/>
</dbReference>
<keyword evidence="3" id="KW-1185">Reference proteome</keyword>
<dbReference type="RefSeq" id="WP_381502163.1">
    <property type="nucleotide sequence ID" value="NZ_JBHUOM010000010.1"/>
</dbReference>
<keyword evidence="2" id="KW-0808">Transferase</keyword>
<dbReference type="Proteomes" id="UP001597512">
    <property type="component" value="Unassembled WGS sequence"/>
</dbReference>
<reference evidence="3" key="1">
    <citation type="journal article" date="2019" name="Int. J. Syst. Evol. Microbiol.">
        <title>The Global Catalogue of Microorganisms (GCM) 10K type strain sequencing project: providing services to taxonomists for standard genome sequencing and annotation.</title>
        <authorList>
            <consortium name="The Broad Institute Genomics Platform"/>
            <consortium name="The Broad Institute Genome Sequencing Center for Infectious Disease"/>
            <person name="Wu L."/>
            <person name="Ma J."/>
        </authorList>
    </citation>
    <scope>NUCLEOTIDE SEQUENCE [LARGE SCALE GENOMIC DNA]</scope>
    <source>
        <strain evidence="3">KCTC 52490</strain>
    </source>
</reference>
<organism evidence="2 3">
    <name type="scientific">Spirosoma flavum</name>
    <dbReference type="NCBI Taxonomy" id="2048557"/>
    <lineage>
        <taxon>Bacteria</taxon>
        <taxon>Pseudomonadati</taxon>
        <taxon>Bacteroidota</taxon>
        <taxon>Cytophagia</taxon>
        <taxon>Cytophagales</taxon>
        <taxon>Cytophagaceae</taxon>
        <taxon>Spirosoma</taxon>
    </lineage>
</organism>
<dbReference type="GO" id="GO:0008168">
    <property type="term" value="F:methyltransferase activity"/>
    <property type="evidence" value="ECO:0007669"/>
    <property type="project" value="UniProtKB-KW"/>
</dbReference>
<name>A0ABW6AIN3_9BACT</name>
<accession>A0ABW6AIN3</accession>